<keyword evidence="8" id="KW-1185">Reference proteome</keyword>
<feature type="region of interest" description="Disordered" evidence="5">
    <location>
        <begin position="1694"/>
        <end position="1713"/>
    </location>
</feature>
<evidence type="ECO:0000313" key="7">
    <source>
        <dbReference type="EMBL" id="KAA0153637.1"/>
    </source>
</evidence>
<dbReference type="InterPro" id="IPR001680">
    <property type="entry name" value="WD40_rpt"/>
</dbReference>
<feature type="region of interest" description="Disordered" evidence="5">
    <location>
        <begin position="4649"/>
        <end position="4684"/>
    </location>
</feature>
<feature type="repeat" description="WD" evidence="3">
    <location>
        <begin position="3872"/>
        <end position="3911"/>
    </location>
</feature>
<feature type="compositionally biased region" description="Low complexity" evidence="5">
    <location>
        <begin position="2678"/>
        <end position="2690"/>
    </location>
</feature>
<feature type="region of interest" description="Disordered" evidence="5">
    <location>
        <begin position="737"/>
        <end position="768"/>
    </location>
</feature>
<feature type="compositionally biased region" description="Low complexity" evidence="5">
    <location>
        <begin position="603"/>
        <end position="617"/>
    </location>
</feature>
<name>A0A5A8CM94_CAFRO</name>
<organism evidence="7 8">
    <name type="scientific">Cafeteria roenbergensis</name>
    <name type="common">Marine flagellate</name>
    <dbReference type="NCBI Taxonomy" id="33653"/>
    <lineage>
        <taxon>Eukaryota</taxon>
        <taxon>Sar</taxon>
        <taxon>Stramenopiles</taxon>
        <taxon>Bigyra</taxon>
        <taxon>Opalozoa</taxon>
        <taxon>Bicosoecida</taxon>
        <taxon>Cafeteriaceae</taxon>
        <taxon>Cafeteria</taxon>
    </lineage>
</organism>
<evidence type="ECO:0000259" key="6">
    <source>
        <dbReference type="SMART" id="SM00060"/>
    </source>
</evidence>
<feature type="compositionally biased region" description="Low complexity" evidence="5">
    <location>
        <begin position="2372"/>
        <end position="2384"/>
    </location>
</feature>
<proteinExistence type="predicted"/>
<feature type="region of interest" description="Disordered" evidence="5">
    <location>
        <begin position="1637"/>
        <end position="1687"/>
    </location>
</feature>
<feature type="region of interest" description="Disordered" evidence="5">
    <location>
        <begin position="237"/>
        <end position="288"/>
    </location>
</feature>
<feature type="compositionally biased region" description="Low complexity" evidence="5">
    <location>
        <begin position="1653"/>
        <end position="1666"/>
    </location>
</feature>
<dbReference type="CDD" id="cd00063">
    <property type="entry name" value="FN3"/>
    <property type="match status" value="1"/>
</dbReference>
<dbReference type="PROSITE" id="PS50082">
    <property type="entry name" value="WD_REPEATS_2"/>
    <property type="match status" value="3"/>
</dbReference>
<dbReference type="Gene3D" id="2.130.10.10">
    <property type="entry name" value="YVTN repeat-like/Quinoprotein amine dehydrogenase"/>
    <property type="match status" value="1"/>
</dbReference>
<feature type="region of interest" description="Disordered" evidence="5">
    <location>
        <begin position="2074"/>
        <end position="2107"/>
    </location>
</feature>
<feature type="compositionally biased region" description="Basic residues" evidence="5">
    <location>
        <begin position="1787"/>
        <end position="1801"/>
    </location>
</feature>
<feature type="compositionally biased region" description="Basic and acidic residues" evidence="5">
    <location>
        <begin position="3547"/>
        <end position="3561"/>
    </location>
</feature>
<evidence type="ECO:0000256" key="4">
    <source>
        <dbReference type="SAM" id="Coils"/>
    </source>
</evidence>
<feature type="region of interest" description="Disordered" evidence="5">
    <location>
        <begin position="901"/>
        <end position="924"/>
    </location>
</feature>
<sequence length="4694" mass="490595">MTASDMGSLAPAMRQPGSTPSLAESSLAKAKAGGSRSASLLPASGSSAAEARKAARDAAAEQSLARAAAINQQGYTRMLFDRSKTTFEVHTAIRTVEADLPVALKHTRDRLTQLDDLTERVARMQDRLRSSLAPSFLERALEQSGEAALARSIRRVEAPEEPTTRGSTARSSARAGSKGGGGGKDDDDDAWEAKLSKEEDEVARRLQARELDLTTDELASQAVAQWVGGAVARAEDAAAEDEAKRETRSRGRQRALQQRQREQRTVSDGGGAGAAAPGDGGEGGGAGAQLAESLRDAHHRPAAHGLINVLARVTADEDDPAASSAAGGLGLGLVPRGGTLPSLGFGLGGAGLAAGSVPAATWRHDDDLDPAAAAAAAAAAEAREANMRAAALRRAGLAGSLLSQGAGAQEAEARARLLHATAGGPSELRALTVPGTFGARMQLAAMEGEAGPAPPPRQQQGRQQAGARPPRSGGAAAAGGPAARGGPTPGAAAAAGASGPAAAAADRKALDSQTLAKQRLRRKGVPSAEAPAATAGRGMALLPMQPSDIRSHLRALGAPGSASQPSMLRGGLLPTSIRRVQAGDFQPASAGLPLEEQAEQADAEGTPEGAKPAAEEGAGSGPGPADGPPEPRALDPAPALDDGPAEEEAADDEAAAPVLITDRPLRRAPKVEAQVTWEEAQVDASESFGPPGPPQQVQVADKGHDWLAVRWMPPAFDGGSPVVDYVIRYNAIERRFPDGRPAAGEGMDDEPLAQEDEAEAEANADRGEAVPTVVAKPPYRTTQFVGADPIAQSGAVLRGLRPGVWYTDITVTAVTLAGGEGDACVPLEPVRTLSEPPLLSFPQEFELVEVTSRGFDLRWLPPHATHGQRIRHYRLSYTVHSSMLGHDQKPKSKRLVTIKVPAPRQRVTSQAPPRPPPGPAPLAAGLPVFAPLNPLTEADLVARADAEAASQKVRPGDCPYEGAEERGSEREVVARVRGLQGNQRVTGISLVAVSLETGRASAPLELGTDLVTLAPSRRQSVMAELQRVKAIRAHAEKNEDGADASAPLLVDTAFMTAALQRVEAGEYERRLWDELQGLPDAAAEARRKRAEAMRQRQLLLRAQQQARGAGRKQRGRRASISVRQATGQTLAPGGGGGDDDDDDDDALTKLSEAATEAERLAAQAEADMLELATIPVPRGVIEGQAAGRAGSPSRSRQAGPSGRAKLSTPGSRRQGRPASPASAISGLPSEAGSYDSGSDVEPSGATSTPVTAADGAAGHDGLPIIPEAGAGAGETSDPEAERVALAARELRRSATAAAIMSGPGPLRHTAANTLARAGQARRDWARDQAAVTAKAQRRLAAAVARRSSADAPDAASAAAEEAGGPHDDAKGAASGAGSGDGAPGAAAGDQDGSAGAGAGAGAEGRNGWSRIRGGLRRIGTAVGSAMRERAADAARPLAGLVYDFTGHRMAHMRDADGLGEQRLQWGASRIRSEEERRARAARRAAGRRGSVLARQGLLSGGGAYRDSPGGGDDTEEGGGGGGDDEGEGGADPKPAAADDLSGLDDRQLLRRAAERMEDGGGVGRLRRVRTFRVGRMHTWGRGEGGDIAVKDHDPGVAGAKGLRQQRQAKGLEVSRTAADRRQRAALERAEAMLAADEAAEAKKRQEAKDDVGSRAPSASAAAASASKQRSGDSGARGGDRARRASVASVEETFSVLAGWRPPEDPDSDSDAEPQGAAAFEAAVEAAQYKRDRRGSAVRGRRGSSAGKAVAKDGEAVTGKVRRGHRRASAARRRQIDTTGAKDEIARQARRRLRQREKERRAKRRMSIIAGRRDAPWLTAEQKDYLIRRQQFLERIQAMRKLAEEADAGRRAAEEEVRELARTSQSERARIGRILVEVSRAARGEAPSWVIMSRVRTGAPQEFDAGKLIQALADEAVALRSVLLARARRAWVASRRGRELATRCRVLIASADAKKAALMQLTRSMQAAERAQRGGGGAWLQRGFGLAMTQAKQAEAQEAGTTASAASAERGVALMTSEEKKTLRSLAFTAWVEKWREAKQEKAFLRSIILRMLRRQLAEGFGKWVTAAREVGEWWTSGGGLDGSSKGKHDPGGKGTRELGKAEGARQGMMATAARVLEDMGRGNEALQLQRKAERWQDTEEAADADEDSDAGSVVGDASAEEKRETKLRRAIGLGGGAADIISRRRALANKETSGALLLATGGAAAAAQAEAAQNAREFAVPGRLRLAQSLEERTLQRRLLRRLFMACTVWEPAPPNEAAILAAEEFRAQRQAEADAKARARRERAEKYKRVRLRQARRHQREERLQLAAKAGVRLELADEDPELASGSGSDAGDDAEGGPQGTPRARGAAATGGDMAIVVARPRPASPPPGLALSLDSAKPPASAASSLTASKAVTPYTEQVESDGGLVFEAAMGQAGGAGGGGAAAGDGRSSAAERPGTRSGLAQASDANTPFFAHVAGSAFFRAGNYQGAQKQYAKLAAVSEDSIAALRGRVRAIASQARHLARRVRVGIAKRIQASKAAAALPGGADGESAMDAGERAAFSADVTAGPASPKALPGADVLRSEAAGRFVVDSDGDSEEESEEDEDETDGLGPLGFRDASSVFDGNGSPRDSEALGELEARWNDDLPPPATVLGAALSAKARDFVKTQGDMQPNMSVGATPGAAGAGGFTAPPPSLRRMSSRGSMASSAGGGSGGAGTSGGPGLQRAMSSMSLSSLGSQDREAEVVRRGWGPLVAAGLVVGDALDAMVQLKARLVAATGALEAEELRRRALALRACECAAMAGDLAVALDGYSRLRQGLEREGDAAGAAVVCERECWLAARRGQLQGAKGWAKRAQNLWREVIEVRGEASRAALGLKLGTEIMWLVGGSGKVKGTDTWLFASVADARAVRLGQGRAEAARGLGRCVSVEECLCAITGDEAGAAQARMRRSQFGLGPGGDGFGVLHAAPAAVPAALLLDGAGSVSASAVAGESALAAWRPPGQASSGSGSLGAEASQARDAIRARREAAQSAQSAASSRKESSGPVGSTSKLGVRGLLEAAKERRRQSVAQAADSAGEVGGGGAPEDASGEGRAPGSAASAAGAGSRDAVALEQRLAAAAANLSALAVRLQKAVAKVLPDLALEQVSAAVPPLRAKVRACRRMIAGLEKAISEMQARRTELGDATEEDAALLAVLRSTTATHIDVAVAGGAAAAAEAKKARQRGAVVSTQRMTVAEARFLIQTRLEMAERERDELQRRVGVAEVRIRNLSDTLSDLSKELAASTGALASAALGRRAVRSACFYQWNALGNQVMGRGRVWAMDGAGGEVEVICPNCGGAQVMGGGRGRSPLTDEDLAGGGAGGARAKLLALRRARAERAAAASGGQTKTGVSSNAGGGRNRGAKAGKGAAADDAPWERTPLAKYVSANGRALRKSTSAVVGAARVAQSAAKLAAAAAGGAADGASAAAAAEGDNGEVDSFSLLTGGGAKSVGMEAVASEGRQVFDDEEDEEAEEREGIEAGSVQCSQCKFVLGGALLGLCPYMAAVQGDDVVIHRVFRGPGEAAAEERRYKGRMGEGRAETQELAPGQRPKKAAASEHPLARLRLLRERTQKRAALLEKLVGAAGRKNKSAAQAAAAALFREEEAGDDSDDEASAASALRAQLARAPPIVTKAVRVIPGNWKALLARGVRGLGRDGGLSRDKRMALLVAAGRMGNRTLVEHFAGAVEAGGGVPGKEAEEEAAEGQDAASKDKDKAKAKGKPAGGSAAADGKQDVQAVASRVARGLISVEDAEKERKRLEETHAAYLATLRAGHGRAVTCVAMTATRVFTGSADATIRAWNWRTGDVVGEMVGHRGTVTCLALDVDARTLLSGSSDGTARLWDTLSFRCLRTLRKHEGGITCVAIFRDMFVTGSADRSVGVWDLASKPLRNEAADELEALAEFKMKQEGDWAFQLREAVEQEKKLERKLDNDEASDDEEREAMGRPARGSESESINSDDLFETSSESSELSDGEDGEDEDSGDVSTTDSEDSTREARITVWEKEQRLLDRLVGDREAPRPNELKVRINAKGRLAGVGYKTFTRGGAYRARQMREKRDNSKLTRREREKAIKRGENRVAQARRAGGEDAPLEDEDELTLTDMFQNLRSNMRARRDALKRFQKMRVAEKRKRRRRRFRIRRLAATKTRRRQLQSQINTERRKAEQRMLSLQRRVTSQSGPGAFSEGDGVIRVTAESLGFDINMSADTLQAVAHLPRHNLLLDVHTAAITSVCLTTPFVVSGDAIGVVIIWDVVRAVPLRVIDTQPDMPLPPRTTLPMPRILQEDFSNIQGVVGVVRRRRKLPDGRVVTYTAGQEADLAGLGATGLSPEDLGGLTVAGAAAGKRDLAAEAASSSSEDEDELRAKEQQRLAAMSGRERAKERARILEGQIARRFFLEALTGLPTRLLDGDASDEDLGDEDLAARAIVQQAGAAVAAALPPSLPRGPRMPWDADKLWRLDPESLMMGRQPGEDPVDVKLERRERARRRRLRRKQRAVAIADGDFGDGAAAEEDAGADSSGDDDPIARADAAAKAAREAIKAAERRFPVLSLFADPRRVAVGVGSGEVQMFDLISLERVATLHPAEMREGEAVSGDIGRRQLRMLRGTLVMDSGKVMAAYNDGRVRRWEIYTGDGDEEAAVESEGKAGAGGGRRAAAPAASRKSAASVGGVAVGAGGGSLA</sequence>
<dbReference type="SUPFAM" id="SSF50978">
    <property type="entry name" value="WD40 repeat-like"/>
    <property type="match status" value="1"/>
</dbReference>
<feature type="region of interest" description="Disordered" evidence="5">
    <location>
        <begin position="1725"/>
        <end position="1801"/>
    </location>
</feature>
<feature type="compositionally biased region" description="Gly residues" evidence="5">
    <location>
        <begin position="2691"/>
        <end position="2705"/>
    </location>
</feature>
<gene>
    <name evidence="7" type="ORF">FNF29_03025</name>
</gene>
<dbReference type="InterPro" id="IPR003961">
    <property type="entry name" value="FN3_dom"/>
</dbReference>
<feature type="domain" description="Fibronectin type-III" evidence="6">
    <location>
        <begin position="839"/>
        <end position="1000"/>
    </location>
</feature>
<feature type="region of interest" description="Disordered" evidence="5">
    <location>
        <begin position="4517"/>
        <end position="4538"/>
    </location>
</feature>
<feature type="compositionally biased region" description="Acidic residues" evidence="5">
    <location>
        <begin position="2138"/>
        <end position="2149"/>
    </location>
</feature>
<feature type="region of interest" description="Disordered" evidence="5">
    <location>
        <begin position="2574"/>
        <end position="2615"/>
    </location>
</feature>
<feature type="compositionally biased region" description="Basic and acidic residues" evidence="5">
    <location>
        <begin position="1773"/>
        <end position="1786"/>
    </location>
</feature>
<feature type="region of interest" description="Disordered" evidence="5">
    <location>
        <begin position="2979"/>
        <end position="3082"/>
    </location>
</feature>
<dbReference type="GO" id="GO:1990234">
    <property type="term" value="C:transferase complex"/>
    <property type="evidence" value="ECO:0007669"/>
    <property type="project" value="UniProtKB-ARBA"/>
</dbReference>
<dbReference type="SMART" id="SM00320">
    <property type="entry name" value="WD40"/>
    <property type="match status" value="4"/>
</dbReference>
<feature type="region of interest" description="Disordered" evidence="5">
    <location>
        <begin position="1344"/>
        <end position="1409"/>
    </location>
</feature>
<feature type="coiled-coil region" evidence="4">
    <location>
        <begin position="3219"/>
        <end position="3253"/>
    </location>
</feature>
<feature type="coiled-coil region" evidence="4">
    <location>
        <begin position="1835"/>
        <end position="1869"/>
    </location>
</feature>
<feature type="region of interest" description="Disordered" evidence="5">
    <location>
        <begin position="1184"/>
        <end position="1280"/>
    </location>
</feature>
<keyword evidence="1 3" id="KW-0853">WD repeat</keyword>
<feature type="coiled-coil region" evidence="4">
    <location>
        <begin position="4159"/>
        <end position="4190"/>
    </location>
</feature>
<feature type="compositionally biased region" description="Gly residues" evidence="5">
    <location>
        <begin position="268"/>
        <end position="287"/>
    </location>
</feature>
<feature type="compositionally biased region" description="Basic residues" evidence="5">
    <location>
        <begin position="1759"/>
        <end position="1772"/>
    </location>
</feature>
<feature type="repeat" description="WD" evidence="3">
    <location>
        <begin position="3790"/>
        <end position="3829"/>
    </location>
</feature>
<dbReference type="InterPro" id="IPR036116">
    <property type="entry name" value="FN3_sf"/>
</dbReference>
<feature type="region of interest" description="Disordered" evidence="5">
    <location>
        <begin position="1103"/>
        <end position="1146"/>
    </location>
</feature>
<comment type="caution">
    <text evidence="7">The sequence shown here is derived from an EMBL/GenBank/DDBJ whole genome shotgun (WGS) entry which is preliminary data.</text>
</comment>
<feature type="region of interest" description="Disordered" evidence="5">
    <location>
        <begin position="2128"/>
        <end position="2161"/>
    </location>
</feature>
<feature type="compositionally biased region" description="Low complexity" evidence="5">
    <location>
        <begin position="1344"/>
        <end position="1362"/>
    </location>
</feature>
<feature type="compositionally biased region" description="Gly residues" evidence="5">
    <location>
        <begin position="1394"/>
        <end position="1404"/>
    </location>
</feature>
<dbReference type="PANTHER" id="PTHR22847">
    <property type="entry name" value="WD40 REPEAT PROTEIN"/>
    <property type="match status" value="1"/>
</dbReference>
<dbReference type="Proteomes" id="UP000323011">
    <property type="component" value="Unassembled WGS sequence"/>
</dbReference>
<dbReference type="PANTHER" id="PTHR22847:SF637">
    <property type="entry name" value="WD REPEAT DOMAIN 5B"/>
    <property type="match status" value="1"/>
</dbReference>
<dbReference type="InterPro" id="IPR015943">
    <property type="entry name" value="WD40/YVTN_repeat-like_dom_sf"/>
</dbReference>
<feature type="compositionally biased region" description="Acidic residues" evidence="5">
    <location>
        <begin position="4523"/>
        <end position="4537"/>
    </location>
</feature>
<feature type="region of interest" description="Disordered" evidence="5">
    <location>
        <begin position="2419"/>
        <end position="2448"/>
    </location>
</feature>
<protein>
    <recommendedName>
        <fullName evidence="6">Fibronectin type-III domain-containing protein</fullName>
    </recommendedName>
</protein>
<feature type="compositionally biased region" description="Basic and acidic residues" evidence="5">
    <location>
        <begin position="237"/>
        <end position="249"/>
    </location>
</feature>
<evidence type="ECO:0000256" key="1">
    <source>
        <dbReference type="ARBA" id="ARBA00022574"/>
    </source>
</evidence>
<feature type="compositionally biased region" description="Acidic residues" evidence="5">
    <location>
        <begin position="746"/>
        <end position="762"/>
    </location>
</feature>
<feature type="region of interest" description="Disordered" evidence="5">
    <location>
        <begin position="448"/>
        <end position="540"/>
    </location>
</feature>
<keyword evidence="4" id="KW-0175">Coiled coil</keyword>
<evidence type="ECO:0000256" key="2">
    <source>
        <dbReference type="ARBA" id="ARBA00022737"/>
    </source>
</evidence>
<feature type="region of interest" description="Disordered" evidence="5">
    <location>
        <begin position="3359"/>
        <end position="3394"/>
    </location>
</feature>
<feature type="compositionally biased region" description="Low complexity" evidence="5">
    <location>
        <begin position="21"/>
        <end position="49"/>
    </location>
</feature>
<dbReference type="EMBL" id="VLTN01000015">
    <property type="protein sequence ID" value="KAA0153637.1"/>
    <property type="molecule type" value="Genomic_DNA"/>
</dbReference>
<feature type="region of interest" description="Disordered" evidence="5">
    <location>
        <begin position="3943"/>
        <end position="4017"/>
    </location>
</feature>
<feature type="compositionally biased region" description="Low complexity" evidence="5">
    <location>
        <begin position="2342"/>
        <end position="2354"/>
    </location>
</feature>
<feature type="compositionally biased region" description="Low complexity" evidence="5">
    <location>
        <begin position="3072"/>
        <end position="3082"/>
    </location>
</feature>
<evidence type="ECO:0000256" key="5">
    <source>
        <dbReference type="SAM" id="MobiDB-lite"/>
    </source>
</evidence>
<feature type="domain" description="Fibronectin type-III" evidence="6">
    <location>
        <begin position="691"/>
        <end position="821"/>
    </location>
</feature>
<feature type="region of interest" description="Disordered" evidence="5">
    <location>
        <begin position="2652"/>
        <end position="2718"/>
    </location>
</feature>
<feature type="compositionally biased region" description="Acidic residues" evidence="5">
    <location>
        <begin position="643"/>
        <end position="654"/>
    </location>
</feature>
<feature type="repeat" description="WD" evidence="3">
    <location>
        <begin position="3830"/>
        <end position="3871"/>
    </location>
</feature>
<feature type="compositionally biased region" description="Low complexity" evidence="5">
    <location>
        <begin position="1383"/>
        <end position="1393"/>
    </location>
</feature>
<feature type="compositionally biased region" description="Basic and acidic residues" evidence="5">
    <location>
        <begin position="2084"/>
        <end position="2103"/>
    </location>
</feature>
<feature type="compositionally biased region" description="Low complexity" evidence="5">
    <location>
        <begin position="4667"/>
        <end position="4683"/>
    </location>
</feature>
<feature type="compositionally biased region" description="Gly residues" evidence="5">
    <location>
        <begin position="1498"/>
        <end position="1511"/>
    </location>
</feature>
<dbReference type="Gene3D" id="2.60.40.10">
    <property type="entry name" value="Immunoglobulins"/>
    <property type="match status" value="1"/>
</dbReference>
<feature type="compositionally biased region" description="Acidic residues" evidence="5">
    <location>
        <begin position="1512"/>
        <end position="1528"/>
    </location>
</feature>
<reference evidence="7 8" key="1">
    <citation type="submission" date="2019-07" db="EMBL/GenBank/DDBJ databases">
        <title>Genomes of Cafeteria roenbergensis.</title>
        <authorList>
            <person name="Fischer M.G."/>
            <person name="Hackl T."/>
            <person name="Roman M."/>
        </authorList>
    </citation>
    <scope>NUCLEOTIDE SEQUENCE [LARGE SCALE GENOMIC DNA]</scope>
    <source>
        <strain evidence="7 8">BVI</strain>
    </source>
</reference>
<evidence type="ECO:0000313" key="8">
    <source>
        <dbReference type="Proteomes" id="UP000323011"/>
    </source>
</evidence>
<feature type="region of interest" description="Disordered" evidence="5">
    <location>
        <begin position="151"/>
        <end position="189"/>
    </location>
</feature>
<dbReference type="PROSITE" id="PS50294">
    <property type="entry name" value="WD_REPEATS_REGION"/>
    <property type="match status" value="2"/>
</dbReference>
<feature type="compositionally biased region" description="Basic and acidic residues" evidence="5">
    <location>
        <begin position="1639"/>
        <end position="1652"/>
    </location>
</feature>
<feature type="compositionally biased region" description="Acidic residues" evidence="5">
    <location>
        <begin position="2575"/>
        <end position="2591"/>
    </location>
</feature>
<dbReference type="InterPro" id="IPR013783">
    <property type="entry name" value="Ig-like_fold"/>
</dbReference>
<feature type="region of interest" description="Disordered" evidence="5">
    <location>
        <begin position="3707"/>
        <end position="3753"/>
    </location>
</feature>
<dbReference type="Pfam" id="PF00400">
    <property type="entry name" value="WD40"/>
    <property type="match status" value="3"/>
</dbReference>
<dbReference type="SMART" id="SM00060">
    <property type="entry name" value="FN3"/>
    <property type="match status" value="2"/>
</dbReference>
<feature type="region of interest" description="Disordered" evidence="5">
    <location>
        <begin position="1470"/>
        <end position="1543"/>
    </location>
</feature>
<feature type="compositionally biased region" description="Low complexity" evidence="5">
    <location>
        <begin position="458"/>
        <end position="504"/>
    </location>
</feature>
<feature type="region of interest" description="Disordered" evidence="5">
    <location>
        <begin position="3547"/>
        <end position="3577"/>
    </location>
</feature>
<feature type="region of interest" description="Disordered" evidence="5">
    <location>
        <begin position="2316"/>
        <end position="2384"/>
    </location>
</feature>
<keyword evidence="2" id="KW-0677">Repeat</keyword>
<feature type="region of interest" description="Disordered" evidence="5">
    <location>
        <begin position="1"/>
        <end position="54"/>
    </location>
</feature>
<feature type="compositionally biased region" description="Acidic residues" evidence="5">
    <location>
        <begin position="3988"/>
        <end position="4001"/>
    </location>
</feature>
<feature type="compositionally biased region" description="Low complexity" evidence="5">
    <location>
        <begin position="164"/>
        <end position="176"/>
    </location>
</feature>
<feature type="region of interest" description="Disordered" evidence="5">
    <location>
        <begin position="4365"/>
        <end position="4390"/>
    </location>
</feature>
<feature type="coiled-coil region" evidence="4">
    <location>
        <begin position="3761"/>
        <end position="3788"/>
    </location>
</feature>
<feature type="region of interest" description="Disordered" evidence="5">
    <location>
        <begin position="596"/>
        <end position="661"/>
    </location>
</feature>
<evidence type="ECO:0000256" key="3">
    <source>
        <dbReference type="PROSITE-ProRule" id="PRU00221"/>
    </source>
</evidence>
<dbReference type="InterPro" id="IPR036322">
    <property type="entry name" value="WD40_repeat_dom_sf"/>
</dbReference>
<dbReference type="SUPFAM" id="SSF49265">
    <property type="entry name" value="Fibronectin type III"/>
    <property type="match status" value="1"/>
</dbReference>
<feature type="compositionally biased region" description="Low complexity" evidence="5">
    <location>
        <begin position="2979"/>
        <end position="3000"/>
    </location>
</feature>
<accession>A0A5A8CM94</accession>